<evidence type="ECO:0000313" key="4">
    <source>
        <dbReference type="Proteomes" id="UP001055172"/>
    </source>
</evidence>
<keyword evidence="2" id="KW-0472">Membrane</keyword>
<comment type="caution">
    <text evidence="3">The sequence shown here is derived from an EMBL/GenBank/DDBJ whole genome shotgun (WGS) entry which is preliminary data.</text>
</comment>
<organism evidence="3 4">
    <name type="scientific">Colletotrichum liriopes</name>
    <dbReference type="NCBI Taxonomy" id="708192"/>
    <lineage>
        <taxon>Eukaryota</taxon>
        <taxon>Fungi</taxon>
        <taxon>Dikarya</taxon>
        <taxon>Ascomycota</taxon>
        <taxon>Pezizomycotina</taxon>
        <taxon>Sordariomycetes</taxon>
        <taxon>Hypocreomycetidae</taxon>
        <taxon>Glomerellales</taxon>
        <taxon>Glomerellaceae</taxon>
        <taxon>Colletotrichum</taxon>
        <taxon>Colletotrichum spaethianum species complex</taxon>
    </lineage>
</organism>
<dbReference type="Proteomes" id="UP001055172">
    <property type="component" value="Unassembled WGS sequence"/>
</dbReference>
<dbReference type="PANTHER" id="PTHR33365:SF14">
    <property type="entry name" value="TAT PATHWAY SIGNAL SEQUENCE"/>
    <property type="match status" value="1"/>
</dbReference>
<feature type="transmembrane region" description="Helical" evidence="2">
    <location>
        <begin position="49"/>
        <end position="72"/>
    </location>
</feature>
<evidence type="ECO:0008006" key="5">
    <source>
        <dbReference type="Google" id="ProtNLM"/>
    </source>
</evidence>
<sequence length="314" mass="36220">MFFVSTPDYTPLASRDDDSIPLRVGSTEQDANEKWFITSWKRPRTVTSVIVVLNIGLFLLSLLMLLASTIVIPSQRSKNWFLKQTSRPSPILEAIDIPLFDKQLDATLLLNEPVSIYRQDPSPEVDLAWEKLGDLRLIPLSRKDVESLGKEPDDAVKFPSEWGLGEDVYAGRFDVFHQIHCLDALRRESYFEHYYGKSYPKGFNQTGEMHRLHLSHCIWYLLQSIMCQATTDVYTHIWTDGVEHPFPDFSAQHKCRDYGAIKRYQNKHAVSVDPFVALRAPPGAKVHWMTRHFKELHGFFETHEDDGHYGKEIA</sequence>
<dbReference type="InterPro" id="IPR021765">
    <property type="entry name" value="UstYa-like"/>
</dbReference>
<comment type="similarity">
    <text evidence="1">Belongs to the ustYa family.</text>
</comment>
<keyword evidence="2" id="KW-1133">Transmembrane helix</keyword>
<protein>
    <recommendedName>
        <fullName evidence="5">Tat pathway signal sequence</fullName>
    </recommendedName>
</protein>
<dbReference type="AlphaFoldDB" id="A0AA37GTE5"/>
<dbReference type="EMBL" id="BPPX01000022">
    <property type="protein sequence ID" value="GJC86632.1"/>
    <property type="molecule type" value="Genomic_DNA"/>
</dbReference>
<proteinExistence type="inferred from homology"/>
<gene>
    <name evidence="3" type="ORF">ColLi_09470</name>
</gene>
<evidence type="ECO:0000256" key="1">
    <source>
        <dbReference type="ARBA" id="ARBA00035112"/>
    </source>
</evidence>
<name>A0AA37GTE5_9PEZI</name>
<keyword evidence="4" id="KW-1185">Reference proteome</keyword>
<keyword evidence="2" id="KW-0812">Transmembrane</keyword>
<evidence type="ECO:0000313" key="3">
    <source>
        <dbReference type="EMBL" id="GJC86632.1"/>
    </source>
</evidence>
<evidence type="ECO:0000256" key="2">
    <source>
        <dbReference type="SAM" id="Phobius"/>
    </source>
</evidence>
<reference evidence="3 4" key="1">
    <citation type="submission" date="2021-07" db="EMBL/GenBank/DDBJ databases">
        <title>Genome data of Colletotrichum spaethianum.</title>
        <authorList>
            <person name="Utami Y.D."/>
            <person name="Hiruma K."/>
        </authorList>
    </citation>
    <scope>NUCLEOTIDE SEQUENCE [LARGE SCALE GENOMIC DNA]</scope>
    <source>
        <strain evidence="3 4">MAFF 242679</strain>
    </source>
</reference>
<dbReference type="GO" id="GO:0043386">
    <property type="term" value="P:mycotoxin biosynthetic process"/>
    <property type="evidence" value="ECO:0007669"/>
    <property type="project" value="InterPro"/>
</dbReference>
<accession>A0AA37GTE5</accession>
<dbReference type="PANTHER" id="PTHR33365">
    <property type="entry name" value="YALI0B05434P"/>
    <property type="match status" value="1"/>
</dbReference>
<dbReference type="Pfam" id="PF11807">
    <property type="entry name" value="UstYa"/>
    <property type="match status" value="1"/>
</dbReference>